<comment type="caution">
    <text evidence="1">The sequence shown here is derived from an EMBL/GenBank/DDBJ whole genome shotgun (WGS) entry which is preliminary data.</text>
</comment>
<dbReference type="EMBL" id="CM046114">
    <property type="protein sequence ID" value="KAI8420436.1"/>
    <property type="molecule type" value="Genomic_DNA"/>
</dbReference>
<reference evidence="1 2" key="1">
    <citation type="journal article" date="2022" name="Genome Biol. Evol.">
        <title>The Spruce Budworm Genome: Reconstructing the Evolutionary History of Antifreeze Proteins.</title>
        <authorList>
            <person name="Beliveau C."/>
            <person name="Gagne P."/>
            <person name="Picq S."/>
            <person name="Vernygora O."/>
            <person name="Keeling C.I."/>
            <person name="Pinkney K."/>
            <person name="Doucet D."/>
            <person name="Wen F."/>
            <person name="Johnston J.S."/>
            <person name="Maaroufi H."/>
            <person name="Boyle B."/>
            <person name="Laroche J."/>
            <person name="Dewar K."/>
            <person name="Juretic N."/>
            <person name="Blackburn G."/>
            <person name="Nisole A."/>
            <person name="Brunet B."/>
            <person name="Brandao M."/>
            <person name="Lumley L."/>
            <person name="Duan J."/>
            <person name="Quan G."/>
            <person name="Lucarotti C.J."/>
            <person name="Roe A.D."/>
            <person name="Sperling F.A.H."/>
            <person name="Levesque R.C."/>
            <person name="Cusson M."/>
        </authorList>
    </citation>
    <scope>NUCLEOTIDE SEQUENCE [LARGE SCALE GENOMIC DNA]</scope>
    <source>
        <strain evidence="1">Glfc:IPQL:Cfum</strain>
    </source>
</reference>
<proteinExistence type="predicted"/>
<name>A0ACC0J8M0_CHOFU</name>
<keyword evidence="2" id="KW-1185">Reference proteome</keyword>
<gene>
    <name evidence="1" type="ORF">MSG28_008926</name>
</gene>
<organism evidence="1 2">
    <name type="scientific">Choristoneura fumiferana</name>
    <name type="common">Spruce budworm moth</name>
    <name type="synonym">Archips fumiferana</name>
    <dbReference type="NCBI Taxonomy" id="7141"/>
    <lineage>
        <taxon>Eukaryota</taxon>
        <taxon>Metazoa</taxon>
        <taxon>Ecdysozoa</taxon>
        <taxon>Arthropoda</taxon>
        <taxon>Hexapoda</taxon>
        <taxon>Insecta</taxon>
        <taxon>Pterygota</taxon>
        <taxon>Neoptera</taxon>
        <taxon>Endopterygota</taxon>
        <taxon>Lepidoptera</taxon>
        <taxon>Glossata</taxon>
        <taxon>Ditrysia</taxon>
        <taxon>Tortricoidea</taxon>
        <taxon>Tortricidae</taxon>
        <taxon>Tortricinae</taxon>
        <taxon>Choristoneura</taxon>
    </lineage>
</organism>
<protein>
    <submittedName>
        <fullName evidence="1">Uncharacterized protein</fullName>
    </submittedName>
</protein>
<evidence type="ECO:0000313" key="2">
    <source>
        <dbReference type="Proteomes" id="UP001064048"/>
    </source>
</evidence>
<accession>A0ACC0J8M0</accession>
<dbReference type="Proteomes" id="UP001064048">
    <property type="component" value="Chromosome 14"/>
</dbReference>
<evidence type="ECO:0000313" key="1">
    <source>
        <dbReference type="EMBL" id="KAI8420436.1"/>
    </source>
</evidence>
<sequence length="1075" mass="116532">MNLIILAALVAACGADKLDRTYLPPASAKTAGGSPGALQAPNSFSQSTAPKGSYTNDFQGVVVDAALAGTRASGSEETGLGGPRNSYGSTASKVGDAAFRRSQGGFRFPVGTPNNFETQFGDSRPENQFGGETAPEIRFGAPKDSTPERTQVFGVSAPERTQTFEVSRPERPQAAQERAASTLRFENEVGVEGFNYAFETDNGISAEETAVATDGVQAQGAFSYTGDDGKVYSVTYTADEGGYKPRGLYDAQKYNEGGDYTESDSVNGKLNGRPSVNTGNSDVDASGTFINQNNLPFSPNSNQRGSDNRAPVNRVQSISNGNGKAQSNSATGNRFGSRNEYLPPFNNQNKPQSLRPQAPTVNAQTPDADPSSTFQQESTEEGSGGFHSNSEHNQAPMHPGSSSINSRPAFENKFNTFKQNGSPTRNQFNKNVNRSPSSQSNRQQFGEAPVNTASHSGLNQFSPQSGPSSLHSQKSTSVPDTELSTPFESNPNQDAVQPAFGFRGQPTRPGQQLGFQSAQNEASPAPAKPTIPAFTQSRPQASNRPIGGNRNTQSTFSTQAPQEQQEQFNQQSQFQNSRPQFSQGQFSQNFDSQYAPSTQKPQFAQQNNVQDDSYYYNQPSKTFNTPQTQGSRFPSAPSNQFDRVTQRPSFLPQTTQHSEEPNYPSTLFPSQNGQRQGSTRRPRPPTIPTEPTPSVNQYQSNAISSTNNGITQASASSFAAPTSPTGFSRQQFSQRQQYQQSSFQSNQPSMEPQKTSFGIQTTAQKQPSRTQSQFEQQNFEKAQPLSQQPLQDVKQPKLDDDVVEDAPAVINQQYQGELYEYTKPAEMVPPPEDGFGQFGVKVQTSQSTQTRPQFSQNTASESQQPTSGPSFSSPQPSRFDQTATQDDQFNPRPQFGQTSVSQPEKPTSRPSFGSSKPSSSQTTKAPQGDQFGAQTAEQEQSTDDFNAQPSRKPFSQQSQSQQTENQQVNNQFGGQRRPFSSQSQNSFSGSTAESPRSFGGQNGRPSCCRATFGQQQNFAQGSRPSQFGRESQFSQSSFQGGSGFKPDQTQSVAGKGEIFGGPRKPPSFDDTGYHY</sequence>